<dbReference type="GO" id="GO:0016740">
    <property type="term" value="F:transferase activity"/>
    <property type="evidence" value="ECO:0007669"/>
    <property type="project" value="UniProtKB-KW"/>
</dbReference>
<dbReference type="CDD" id="cd23810">
    <property type="entry name" value="UBCc_BIRC6"/>
    <property type="match status" value="1"/>
</dbReference>
<reference evidence="5 6" key="1">
    <citation type="submission" date="2017-03" db="EMBL/GenBank/DDBJ databases">
        <title>WGS assembly of Porphyra umbilicalis.</title>
        <authorList>
            <person name="Brawley S.H."/>
            <person name="Blouin N.A."/>
            <person name="Ficko-Blean E."/>
            <person name="Wheeler G.L."/>
            <person name="Lohr M."/>
            <person name="Goodson H.V."/>
            <person name="Jenkins J.W."/>
            <person name="Blaby-Haas C.E."/>
            <person name="Helliwell K.E."/>
            <person name="Chan C."/>
            <person name="Marriage T."/>
            <person name="Bhattacharya D."/>
            <person name="Klein A.S."/>
            <person name="Badis Y."/>
            <person name="Brodie J."/>
            <person name="Cao Y."/>
            <person name="Collen J."/>
            <person name="Dittami S.M."/>
            <person name="Gachon C.M."/>
            <person name="Green B.R."/>
            <person name="Karpowicz S."/>
            <person name="Kim J.W."/>
            <person name="Kudahl U."/>
            <person name="Lin S."/>
            <person name="Michel G."/>
            <person name="Mittag M."/>
            <person name="Olson B.J."/>
            <person name="Pangilinan J."/>
            <person name="Peng Y."/>
            <person name="Qiu H."/>
            <person name="Shu S."/>
            <person name="Singer J.T."/>
            <person name="Smith A.G."/>
            <person name="Sprecher B.N."/>
            <person name="Wagner V."/>
            <person name="Wang W."/>
            <person name="Wang Z.-Y."/>
            <person name="Yan J."/>
            <person name="Yarish C."/>
            <person name="Zoeuner-Riek S."/>
            <person name="Zhuang Y."/>
            <person name="Zou Y."/>
            <person name="Lindquist E.A."/>
            <person name="Grimwood J."/>
            <person name="Barry K."/>
            <person name="Rokhsar D.S."/>
            <person name="Schmutz J."/>
            <person name="Stiller J.W."/>
            <person name="Grossman A.R."/>
            <person name="Prochnik S.E."/>
        </authorList>
    </citation>
    <scope>NUCLEOTIDE SEQUENCE [LARGE SCALE GENOMIC DNA]</scope>
    <source>
        <strain evidence="5">4086291</strain>
    </source>
</reference>
<feature type="domain" description="UBC core" evidence="4">
    <location>
        <begin position="168"/>
        <end position="331"/>
    </location>
</feature>
<gene>
    <name evidence="5" type="ORF">BU14_1599s0001</name>
</gene>
<feature type="transmembrane region" description="Helical" evidence="3">
    <location>
        <begin position="12"/>
        <end position="35"/>
    </location>
</feature>
<evidence type="ECO:0000313" key="6">
    <source>
        <dbReference type="Proteomes" id="UP000218209"/>
    </source>
</evidence>
<organism evidence="5 6">
    <name type="scientific">Porphyra umbilicalis</name>
    <name type="common">Purple laver</name>
    <name type="synonym">Red alga</name>
    <dbReference type="NCBI Taxonomy" id="2786"/>
    <lineage>
        <taxon>Eukaryota</taxon>
        <taxon>Rhodophyta</taxon>
        <taxon>Bangiophyceae</taxon>
        <taxon>Bangiales</taxon>
        <taxon>Bangiaceae</taxon>
        <taxon>Porphyra</taxon>
    </lineage>
</organism>
<keyword evidence="2" id="KW-0833">Ubl conjugation pathway</keyword>
<dbReference type="Proteomes" id="UP000218209">
    <property type="component" value="Unassembled WGS sequence"/>
</dbReference>
<proteinExistence type="predicted"/>
<protein>
    <recommendedName>
        <fullName evidence="4">UBC core domain-containing protein</fullName>
    </recommendedName>
</protein>
<keyword evidence="6" id="KW-1185">Reference proteome</keyword>
<name>A0A1X6NL29_PORUM</name>
<accession>A0A1X6NL29</accession>
<dbReference type="SUPFAM" id="SSF54495">
    <property type="entry name" value="UBC-like"/>
    <property type="match status" value="1"/>
</dbReference>
<evidence type="ECO:0000259" key="4">
    <source>
        <dbReference type="PROSITE" id="PS50127"/>
    </source>
</evidence>
<dbReference type="AlphaFoldDB" id="A0A1X6NL29"/>
<keyword evidence="1" id="KW-0808">Transferase</keyword>
<evidence type="ECO:0000313" key="5">
    <source>
        <dbReference type="EMBL" id="OSX69349.1"/>
    </source>
</evidence>
<dbReference type="InterPro" id="IPR016135">
    <property type="entry name" value="UBQ-conjugating_enzyme/RWD"/>
</dbReference>
<dbReference type="OrthoDB" id="5871at2759"/>
<evidence type="ECO:0000256" key="1">
    <source>
        <dbReference type="ARBA" id="ARBA00022679"/>
    </source>
</evidence>
<dbReference type="PROSITE" id="PS50127">
    <property type="entry name" value="UBC_2"/>
    <property type="match status" value="1"/>
</dbReference>
<keyword evidence="3" id="KW-0472">Membrane</keyword>
<dbReference type="EMBL" id="KV919603">
    <property type="protein sequence ID" value="OSX69349.1"/>
    <property type="molecule type" value="Genomic_DNA"/>
</dbReference>
<keyword evidence="3" id="KW-1133">Transmembrane helix</keyword>
<evidence type="ECO:0000256" key="2">
    <source>
        <dbReference type="ARBA" id="ARBA00022786"/>
    </source>
</evidence>
<sequence>MNNSMMEIGQRAVLYTACLGVVTALTSVASLSSLLTEHVTDDGATVASLVDGMAKQARVLTAGAGAVNLPPATGALVKQVRRAMRALNRADVLHAAAAAEGGTAAADGEDAPAGEGDAAAAQAATEAAYVRAMKPVQFEFVPDLVDRSTYRTEASRLSGVPGGPAAKGRLLRLSQEVASLSGSLPLFWASGVLLRVDEDRFDVLRALVFGPEGTPYAHGAFVFDFFLPAAFPRVPPAAKLLTTGGGRVRFNPNLYKDGRVCLSLLGTWAGPSWTEASTLLQVLVSIQSLILVPEPYFNEPGYEGTMGTASGRAVSTRYNVAVRRNTVVYAMIDALRRPPPEFRAALQTHFRLKRDAIRATVAGWVAEGGGPKPAGYHHHFHPSAEPAVLTQADLVALEAELDKLTVGPS</sequence>
<dbReference type="InterPro" id="IPR000608">
    <property type="entry name" value="UBC"/>
</dbReference>
<evidence type="ECO:0000256" key="3">
    <source>
        <dbReference type="SAM" id="Phobius"/>
    </source>
</evidence>
<dbReference type="PANTHER" id="PTHR46116">
    <property type="entry name" value="(E3-INDEPENDENT) E2 UBIQUITIN-CONJUGATING ENZYME"/>
    <property type="match status" value="1"/>
</dbReference>
<dbReference type="PANTHER" id="PTHR46116:SF39">
    <property type="entry name" value="BACULOVIRAL IAP REPEAT-CONTAINING PROTEIN 6"/>
    <property type="match status" value="1"/>
</dbReference>
<dbReference type="Pfam" id="PF00179">
    <property type="entry name" value="UQ_con"/>
    <property type="match status" value="1"/>
</dbReference>
<dbReference type="Gene3D" id="3.10.110.10">
    <property type="entry name" value="Ubiquitin Conjugating Enzyme"/>
    <property type="match status" value="1"/>
</dbReference>
<dbReference type="SMART" id="SM00212">
    <property type="entry name" value="UBCc"/>
    <property type="match status" value="1"/>
</dbReference>
<keyword evidence="3" id="KW-0812">Transmembrane</keyword>